<comment type="caution">
    <text evidence="7">The sequence shown here is derived from an EMBL/GenBank/DDBJ whole genome shotgun (WGS) entry which is preliminary data.</text>
</comment>
<dbReference type="InterPro" id="IPR021893">
    <property type="entry name" value="ZMYM2-like_C"/>
</dbReference>
<sequence>MSKRKKITNGEEMMDALVEDIFRYEELAELEAEAIRHNVTGVANSVRYEELEVEVEVEQPTMPQTNMTAQLLRDDDQDDDNKENDEENVGRFKIFTDEETDQFLDINKNKNTGSKTKSDVKIVRDFFVSVGEMRDPTEILPKELDSLLARFFLGVRKRDLTEYEPDSLHGIHNSLDRYFRDMKLTISTKTRSGEKVGDYRPVQPKVFEEPKAGEKCPIHIYKEYSRHRPTVDHDSRFYLRPLVDPKTNVWFSKQCVGRDKLGRIMKNMAEKGKLQGRKVNHSGRKTFATALLQSGKPVTEVAQLGGWKNIGSLNHYSVPSVKQQEEASHTISSVMIPESPENMYHDSSDIADGQIGEIVHQPCSIVPIVESGSSVAQMTNLSSNQMQSHSESEKQDNPLSLFCGAVISGGTININIVSSSNKKKKTCTSTVSSEIVSSQE</sequence>
<dbReference type="Gene3D" id="1.10.443.10">
    <property type="entry name" value="Intergrase catalytic core"/>
    <property type="match status" value="1"/>
</dbReference>
<feature type="region of interest" description="Disordered" evidence="5">
    <location>
        <begin position="59"/>
        <end position="92"/>
    </location>
</feature>
<feature type="domain" description="ZMYM2-like/QRICH1 C-terminal" evidence="6">
    <location>
        <begin position="189"/>
        <end position="268"/>
    </location>
</feature>
<dbReference type="GO" id="GO:0006310">
    <property type="term" value="P:DNA recombination"/>
    <property type="evidence" value="ECO:0007669"/>
    <property type="project" value="UniProtKB-KW"/>
</dbReference>
<evidence type="ECO:0000313" key="8">
    <source>
        <dbReference type="Proteomes" id="UP000596742"/>
    </source>
</evidence>
<reference evidence="7" key="1">
    <citation type="submission" date="2018-11" db="EMBL/GenBank/DDBJ databases">
        <authorList>
            <person name="Alioto T."/>
            <person name="Alioto T."/>
        </authorList>
    </citation>
    <scope>NUCLEOTIDE SEQUENCE</scope>
</reference>
<evidence type="ECO:0000256" key="5">
    <source>
        <dbReference type="SAM" id="MobiDB-lite"/>
    </source>
</evidence>
<dbReference type="Proteomes" id="UP000596742">
    <property type="component" value="Unassembled WGS sequence"/>
</dbReference>
<dbReference type="OrthoDB" id="5957988at2759"/>
<evidence type="ECO:0000256" key="1">
    <source>
        <dbReference type="ARBA" id="ARBA00022499"/>
    </source>
</evidence>
<keyword evidence="2" id="KW-0597">Phosphoprotein</keyword>
<dbReference type="InterPro" id="IPR011010">
    <property type="entry name" value="DNA_brk_join_enz"/>
</dbReference>
<dbReference type="InterPro" id="IPR042838">
    <property type="entry name" value="KIAA1958"/>
</dbReference>
<organism evidence="7 8">
    <name type="scientific">Mytilus galloprovincialis</name>
    <name type="common">Mediterranean mussel</name>
    <dbReference type="NCBI Taxonomy" id="29158"/>
    <lineage>
        <taxon>Eukaryota</taxon>
        <taxon>Metazoa</taxon>
        <taxon>Spiralia</taxon>
        <taxon>Lophotrochozoa</taxon>
        <taxon>Mollusca</taxon>
        <taxon>Bivalvia</taxon>
        <taxon>Autobranchia</taxon>
        <taxon>Pteriomorphia</taxon>
        <taxon>Mytilida</taxon>
        <taxon>Mytiloidea</taxon>
        <taxon>Mytilidae</taxon>
        <taxon>Mytilinae</taxon>
        <taxon>Mytilus</taxon>
    </lineage>
</organism>
<dbReference type="Pfam" id="PF12012">
    <property type="entry name" value="DUF3504"/>
    <property type="match status" value="1"/>
</dbReference>
<accession>A0A8B6FYL6</accession>
<keyword evidence="3" id="KW-0832">Ubl conjugation</keyword>
<keyword evidence="4" id="KW-0233">DNA recombination</keyword>
<gene>
    <name evidence="7" type="ORF">MGAL_10B093016</name>
</gene>
<dbReference type="SUPFAM" id="SSF56349">
    <property type="entry name" value="DNA breaking-rejoining enzymes"/>
    <property type="match status" value="1"/>
</dbReference>
<evidence type="ECO:0000313" key="7">
    <source>
        <dbReference type="EMBL" id="VDI56514.1"/>
    </source>
</evidence>
<evidence type="ECO:0000256" key="2">
    <source>
        <dbReference type="ARBA" id="ARBA00022553"/>
    </source>
</evidence>
<keyword evidence="1" id="KW-1017">Isopeptide bond</keyword>
<evidence type="ECO:0000256" key="4">
    <source>
        <dbReference type="ARBA" id="ARBA00023172"/>
    </source>
</evidence>
<keyword evidence="8" id="KW-1185">Reference proteome</keyword>
<protein>
    <recommendedName>
        <fullName evidence="6">ZMYM2-like/QRICH1 C-terminal domain-containing protein</fullName>
    </recommendedName>
</protein>
<proteinExistence type="predicted"/>
<dbReference type="GO" id="GO:0015074">
    <property type="term" value="P:DNA integration"/>
    <property type="evidence" value="ECO:0007669"/>
    <property type="project" value="InterPro"/>
</dbReference>
<name>A0A8B6FYL6_MYTGA</name>
<dbReference type="EMBL" id="UYJE01007624">
    <property type="protein sequence ID" value="VDI56514.1"/>
    <property type="molecule type" value="Genomic_DNA"/>
</dbReference>
<feature type="compositionally biased region" description="Acidic residues" evidence="5">
    <location>
        <begin position="75"/>
        <end position="87"/>
    </location>
</feature>
<dbReference type="GO" id="GO:0003677">
    <property type="term" value="F:DNA binding"/>
    <property type="evidence" value="ECO:0007669"/>
    <property type="project" value="InterPro"/>
</dbReference>
<dbReference type="InterPro" id="IPR013762">
    <property type="entry name" value="Integrase-like_cat_sf"/>
</dbReference>
<evidence type="ECO:0000259" key="6">
    <source>
        <dbReference type="Pfam" id="PF12012"/>
    </source>
</evidence>
<dbReference type="AlphaFoldDB" id="A0A8B6FYL6"/>
<evidence type="ECO:0000256" key="3">
    <source>
        <dbReference type="ARBA" id="ARBA00022843"/>
    </source>
</evidence>
<dbReference type="PANTHER" id="PTHR46963:SF4">
    <property type="entry name" value="HYPOTHETICAL PROTEIN MGC115716"/>
    <property type="match status" value="1"/>
</dbReference>
<dbReference type="CDD" id="cd00397">
    <property type="entry name" value="DNA_BRE_C"/>
    <property type="match status" value="1"/>
</dbReference>
<dbReference type="PANTHER" id="PTHR46963">
    <property type="entry name" value="SIMILAR TO RIKEN CDNA E130308A19"/>
    <property type="match status" value="1"/>
</dbReference>